<organism evidence="1 2">
    <name type="scientific">Psychrobacillus faecigallinarum</name>
    <dbReference type="NCBI Taxonomy" id="2762235"/>
    <lineage>
        <taxon>Bacteria</taxon>
        <taxon>Bacillati</taxon>
        <taxon>Bacillota</taxon>
        <taxon>Bacilli</taxon>
        <taxon>Bacillales</taxon>
        <taxon>Bacillaceae</taxon>
        <taxon>Psychrobacillus</taxon>
    </lineage>
</organism>
<dbReference type="EMBL" id="JACSQO010000005">
    <property type="protein sequence ID" value="MBD7944755.1"/>
    <property type="molecule type" value="Genomic_DNA"/>
</dbReference>
<comment type="caution">
    <text evidence="1">The sequence shown here is derived from an EMBL/GenBank/DDBJ whole genome shotgun (WGS) entry which is preliminary data.</text>
</comment>
<gene>
    <name evidence="1" type="ORF">H9650_11570</name>
</gene>
<protein>
    <submittedName>
        <fullName evidence="1">Uncharacterized protein</fullName>
    </submittedName>
</protein>
<evidence type="ECO:0000313" key="2">
    <source>
        <dbReference type="Proteomes" id="UP000640786"/>
    </source>
</evidence>
<accession>A0ABR8RAI1</accession>
<keyword evidence="2" id="KW-1185">Reference proteome</keyword>
<proteinExistence type="predicted"/>
<sequence length="70" mass="7631">MPIINKNIQVVFGTGDISALIGGLNDRSSGVVQFTEIELRPIGEKFQTDIKKMGINDALVTFNFNSMKSA</sequence>
<name>A0ABR8RAI1_9BACI</name>
<dbReference type="Proteomes" id="UP000640786">
    <property type="component" value="Unassembled WGS sequence"/>
</dbReference>
<evidence type="ECO:0000313" key="1">
    <source>
        <dbReference type="EMBL" id="MBD7944755.1"/>
    </source>
</evidence>
<reference evidence="1 2" key="1">
    <citation type="submission" date="2020-08" db="EMBL/GenBank/DDBJ databases">
        <title>A Genomic Blueprint of the Chicken Gut Microbiome.</title>
        <authorList>
            <person name="Gilroy R."/>
            <person name="Ravi A."/>
            <person name="Getino M."/>
            <person name="Pursley I."/>
            <person name="Horton D.L."/>
            <person name="Alikhan N.-F."/>
            <person name="Baker D."/>
            <person name="Gharbi K."/>
            <person name="Hall N."/>
            <person name="Watson M."/>
            <person name="Adriaenssens E.M."/>
            <person name="Foster-Nyarko E."/>
            <person name="Jarju S."/>
            <person name="Secka A."/>
            <person name="Antonio M."/>
            <person name="Oren A."/>
            <person name="Chaudhuri R."/>
            <person name="La Ragione R.M."/>
            <person name="Hildebrand F."/>
            <person name="Pallen M.J."/>
        </authorList>
    </citation>
    <scope>NUCLEOTIDE SEQUENCE [LARGE SCALE GENOMIC DNA]</scope>
    <source>
        <strain evidence="1 2">Sa2BUA9</strain>
    </source>
</reference>
<dbReference type="RefSeq" id="WP_191697287.1">
    <property type="nucleotide sequence ID" value="NZ_JACSQO010000005.1"/>
</dbReference>